<dbReference type="EMBL" id="MFQA01000010">
    <property type="protein sequence ID" value="OGH69216.1"/>
    <property type="molecule type" value="Genomic_DNA"/>
</dbReference>
<reference evidence="1 2" key="1">
    <citation type="journal article" date="2016" name="Nat. Commun.">
        <title>Thousands of microbial genomes shed light on interconnected biogeochemical processes in an aquifer system.</title>
        <authorList>
            <person name="Anantharaman K."/>
            <person name="Brown C.T."/>
            <person name="Hug L.A."/>
            <person name="Sharon I."/>
            <person name="Castelle C.J."/>
            <person name="Probst A.J."/>
            <person name="Thomas B.C."/>
            <person name="Singh A."/>
            <person name="Wilkins M.J."/>
            <person name="Karaoz U."/>
            <person name="Brodie E.L."/>
            <person name="Williams K.H."/>
            <person name="Hubbard S.S."/>
            <person name="Banfield J.F."/>
        </authorList>
    </citation>
    <scope>NUCLEOTIDE SEQUENCE [LARGE SCALE GENOMIC DNA]</scope>
</reference>
<proteinExistence type="predicted"/>
<name>A0A1F6MC61_9BACT</name>
<accession>A0A1F6MC61</accession>
<evidence type="ECO:0000313" key="1">
    <source>
        <dbReference type="EMBL" id="OGH69216.1"/>
    </source>
</evidence>
<organism evidence="1 2">
    <name type="scientific">Candidatus Magasanikbacteria bacterium RIFCSPHIGHO2_02_FULL_45_10</name>
    <dbReference type="NCBI Taxonomy" id="1798679"/>
    <lineage>
        <taxon>Bacteria</taxon>
        <taxon>Candidatus Magasanikiibacteriota</taxon>
    </lineage>
</organism>
<sequence length="198" mass="23322">MAFKPENLPEHRAFEGRFYFIDDENLRTNVCINFQYIVFLLSLLKEYEFQGPIQYSINKDIIVNTATIVECCLYFCIKKYLELGRTTEQEIRGYKWEDFGGVCLIYEINETEAIFWSKRRKKGFESGVQFRDINIIVKRIAILDNSLFDKAEIMRTNRNKIHLAGLDNADFFEKKHVEEAFKSAEDILAVIEDKLTSQ</sequence>
<dbReference type="AlphaFoldDB" id="A0A1F6MC61"/>
<evidence type="ECO:0000313" key="2">
    <source>
        <dbReference type="Proteomes" id="UP000176413"/>
    </source>
</evidence>
<comment type="caution">
    <text evidence="1">The sequence shown here is derived from an EMBL/GenBank/DDBJ whole genome shotgun (WGS) entry which is preliminary data.</text>
</comment>
<gene>
    <name evidence="1" type="ORF">A3D53_02640</name>
</gene>
<dbReference type="Proteomes" id="UP000176413">
    <property type="component" value="Unassembled WGS sequence"/>
</dbReference>
<evidence type="ECO:0008006" key="3">
    <source>
        <dbReference type="Google" id="ProtNLM"/>
    </source>
</evidence>
<protein>
    <recommendedName>
        <fullName evidence="3">DUF4145 domain-containing protein</fullName>
    </recommendedName>
</protein>